<evidence type="ECO:0000313" key="3">
    <source>
        <dbReference type="EMBL" id="MPC79601.1"/>
    </source>
</evidence>
<evidence type="ECO:0000313" key="4">
    <source>
        <dbReference type="Proteomes" id="UP000324222"/>
    </source>
</evidence>
<keyword evidence="2" id="KW-1133">Transmembrane helix</keyword>
<gene>
    <name evidence="3" type="ORF">E2C01_074137</name>
</gene>
<protein>
    <submittedName>
        <fullName evidence="3">Uncharacterized protein</fullName>
    </submittedName>
</protein>
<feature type="compositionally biased region" description="Pro residues" evidence="1">
    <location>
        <begin position="1"/>
        <end position="14"/>
    </location>
</feature>
<evidence type="ECO:0000256" key="1">
    <source>
        <dbReference type="SAM" id="MobiDB-lite"/>
    </source>
</evidence>
<organism evidence="3 4">
    <name type="scientific">Portunus trituberculatus</name>
    <name type="common">Swimming crab</name>
    <name type="synonym">Neptunus trituberculatus</name>
    <dbReference type="NCBI Taxonomy" id="210409"/>
    <lineage>
        <taxon>Eukaryota</taxon>
        <taxon>Metazoa</taxon>
        <taxon>Ecdysozoa</taxon>
        <taxon>Arthropoda</taxon>
        <taxon>Crustacea</taxon>
        <taxon>Multicrustacea</taxon>
        <taxon>Malacostraca</taxon>
        <taxon>Eumalacostraca</taxon>
        <taxon>Eucarida</taxon>
        <taxon>Decapoda</taxon>
        <taxon>Pleocyemata</taxon>
        <taxon>Brachyura</taxon>
        <taxon>Eubrachyura</taxon>
        <taxon>Portunoidea</taxon>
        <taxon>Portunidae</taxon>
        <taxon>Portuninae</taxon>
        <taxon>Portunus</taxon>
    </lineage>
</organism>
<keyword evidence="2" id="KW-0812">Transmembrane</keyword>
<keyword evidence="2" id="KW-0472">Membrane</keyword>
<dbReference type="AlphaFoldDB" id="A0A5B7I2L4"/>
<sequence>MPPGDMHPSNPPSRCPVALAPPERHPHTSGWRRGLLLLLLLLLLPASLPWHTTLFTFLVPLSFPPSFLPFPFPALDLPQDLSHLLPHPPYPPSPLPSLPGACEINIIPAAPPGLPA</sequence>
<keyword evidence="4" id="KW-1185">Reference proteome</keyword>
<accession>A0A5B7I2L4</accession>
<name>A0A5B7I2L4_PORTR</name>
<comment type="caution">
    <text evidence="3">The sequence shown here is derived from an EMBL/GenBank/DDBJ whole genome shotgun (WGS) entry which is preliminary data.</text>
</comment>
<evidence type="ECO:0000256" key="2">
    <source>
        <dbReference type="SAM" id="Phobius"/>
    </source>
</evidence>
<reference evidence="3 4" key="1">
    <citation type="submission" date="2019-05" db="EMBL/GenBank/DDBJ databases">
        <title>Another draft genome of Portunus trituberculatus and its Hox gene families provides insights of decapod evolution.</title>
        <authorList>
            <person name="Jeong J.-H."/>
            <person name="Song I."/>
            <person name="Kim S."/>
            <person name="Choi T."/>
            <person name="Kim D."/>
            <person name="Ryu S."/>
            <person name="Kim W."/>
        </authorList>
    </citation>
    <scope>NUCLEOTIDE SEQUENCE [LARGE SCALE GENOMIC DNA]</scope>
    <source>
        <tissue evidence="3">Muscle</tissue>
    </source>
</reference>
<feature type="transmembrane region" description="Helical" evidence="2">
    <location>
        <begin position="34"/>
        <end position="59"/>
    </location>
</feature>
<feature type="region of interest" description="Disordered" evidence="1">
    <location>
        <begin position="1"/>
        <end position="28"/>
    </location>
</feature>
<proteinExistence type="predicted"/>
<dbReference type="Proteomes" id="UP000324222">
    <property type="component" value="Unassembled WGS sequence"/>
</dbReference>
<dbReference type="EMBL" id="VSRR010051565">
    <property type="protein sequence ID" value="MPC79601.1"/>
    <property type="molecule type" value="Genomic_DNA"/>
</dbReference>